<evidence type="ECO:0000259" key="12">
    <source>
        <dbReference type="Pfam" id="PF03372"/>
    </source>
</evidence>
<dbReference type="RefSeq" id="XP_067171172.1">
    <property type="nucleotide sequence ID" value="XM_067315071.1"/>
</dbReference>
<comment type="similarity">
    <text evidence="2 10">Belongs to the DNase I family.</text>
</comment>
<keyword evidence="7" id="KW-0256">Endoplasmic reticulum</keyword>
<dbReference type="PIRSF" id="PIRSF000988">
    <property type="entry name" value="DNase_I_euk"/>
    <property type="match status" value="1"/>
</dbReference>
<keyword evidence="3 10" id="KW-0540">Nuclease</keyword>
<gene>
    <name evidence="14" type="primary">DNASE1L1</name>
</gene>
<evidence type="ECO:0000256" key="4">
    <source>
        <dbReference type="ARBA" id="ARBA00022729"/>
    </source>
</evidence>
<evidence type="ECO:0000256" key="10">
    <source>
        <dbReference type="PIRNR" id="PIRNR000988"/>
    </source>
</evidence>
<sequence length="308" mass="33391">MGPALLLLLAALLGGAAAFRVGAFNARRLGGGKAAREDVRGALGRIIARCDIMVLQEVVDAKGQVVPLLLDTLDSTVGPGTYQALSSHPLGRGSYRERYVYFYRPGRAQLQDWFVYEDAHPQRPDVFAREPFVARFGLPSPALPELVLVPLHAAPAAAETEIDALHDVYERVQERWGQQDVLFLGDFNAGCGYVAASRWGRIRLRRDPPFHWLLGDDGDSTVRGSTRCPYDRVVVAGERSQSLVVPGSAGAFNFTACFGLTEEQALVVSDHYPVEVELALDRAWGGGWHPPLALLLLLGLGGALLGLP</sequence>
<dbReference type="PANTHER" id="PTHR11371">
    <property type="entry name" value="DEOXYRIBONUCLEASE"/>
    <property type="match status" value="1"/>
</dbReference>
<dbReference type="Proteomes" id="UP001652627">
    <property type="component" value="Chromosome 41"/>
</dbReference>
<dbReference type="CDD" id="cd10282">
    <property type="entry name" value="DNase1"/>
    <property type="match status" value="1"/>
</dbReference>
<evidence type="ECO:0000256" key="1">
    <source>
        <dbReference type="ARBA" id="ARBA00004240"/>
    </source>
</evidence>
<dbReference type="SUPFAM" id="SSF56219">
    <property type="entry name" value="DNase I-like"/>
    <property type="match status" value="1"/>
</dbReference>
<evidence type="ECO:0000256" key="2">
    <source>
        <dbReference type="ARBA" id="ARBA00007359"/>
    </source>
</evidence>
<dbReference type="InterPro" id="IPR016202">
    <property type="entry name" value="DNase_I"/>
</dbReference>
<evidence type="ECO:0000256" key="9">
    <source>
        <dbReference type="ARBA" id="ARBA00023180"/>
    </source>
</evidence>
<keyword evidence="13" id="KW-1185">Reference proteome</keyword>
<protein>
    <recommendedName>
        <fullName evidence="10">Deoxyribonuclease</fullName>
    </recommendedName>
</protein>
<dbReference type="PROSITE" id="PS00919">
    <property type="entry name" value="DNASE_I_1"/>
    <property type="match status" value="1"/>
</dbReference>
<evidence type="ECO:0000313" key="13">
    <source>
        <dbReference type="Proteomes" id="UP001652627"/>
    </source>
</evidence>
<dbReference type="InterPro" id="IPR018057">
    <property type="entry name" value="Deoxyribonuclease-1_AS"/>
</dbReference>
<keyword evidence="6 10" id="KW-0378">Hydrolase</keyword>
<proteinExistence type="inferred from homology"/>
<feature type="chain" id="PRO_5046098483" description="Deoxyribonuclease" evidence="11">
    <location>
        <begin position="19"/>
        <end position="308"/>
    </location>
</feature>
<dbReference type="InterPro" id="IPR005135">
    <property type="entry name" value="Endo/exonuclease/phosphatase"/>
</dbReference>
<evidence type="ECO:0000256" key="5">
    <source>
        <dbReference type="ARBA" id="ARBA00022759"/>
    </source>
</evidence>
<dbReference type="GeneID" id="106497481"/>
<evidence type="ECO:0000256" key="11">
    <source>
        <dbReference type="SAM" id="SignalP"/>
    </source>
</evidence>
<organism evidence="13 14">
    <name type="scientific">Apteryx mantelli</name>
    <name type="common">North Island brown kiwi</name>
    <dbReference type="NCBI Taxonomy" id="2696672"/>
    <lineage>
        <taxon>Eukaryota</taxon>
        <taxon>Metazoa</taxon>
        <taxon>Chordata</taxon>
        <taxon>Craniata</taxon>
        <taxon>Vertebrata</taxon>
        <taxon>Euteleostomi</taxon>
        <taxon>Archelosauria</taxon>
        <taxon>Archosauria</taxon>
        <taxon>Dinosauria</taxon>
        <taxon>Saurischia</taxon>
        <taxon>Theropoda</taxon>
        <taxon>Coelurosauria</taxon>
        <taxon>Aves</taxon>
        <taxon>Palaeognathae</taxon>
        <taxon>Apterygiformes</taxon>
        <taxon>Apterygidae</taxon>
        <taxon>Apteryx</taxon>
    </lineage>
</organism>
<keyword evidence="5 10" id="KW-0255">Endonuclease</keyword>
<name>A0ABM4G1U6_9AVES</name>
<evidence type="ECO:0000313" key="14">
    <source>
        <dbReference type="RefSeq" id="XP_067171172.1"/>
    </source>
</evidence>
<dbReference type="InterPro" id="IPR036691">
    <property type="entry name" value="Endo/exonu/phosph_ase_sf"/>
</dbReference>
<evidence type="ECO:0000256" key="3">
    <source>
        <dbReference type="ARBA" id="ARBA00022722"/>
    </source>
</evidence>
<dbReference type="SMART" id="SM00476">
    <property type="entry name" value="DNaseIc"/>
    <property type="match status" value="1"/>
</dbReference>
<feature type="domain" description="Endonuclease/exonuclease/phosphatase" evidence="12">
    <location>
        <begin position="24"/>
        <end position="271"/>
    </location>
</feature>
<evidence type="ECO:0000256" key="8">
    <source>
        <dbReference type="ARBA" id="ARBA00023157"/>
    </source>
</evidence>
<keyword evidence="8" id="KW-1015">Disulfide bond</keyword>
<keyword evidence="9" id="KW-0325">Glycoprotein</keyword>
<reference evidence="14" key="1">
    <citation type="submission" date="2025-08" db="UniProtKB">
        <authorList>
            <consortium name="RefSeq"/>
        </authorList>
    </citation>
    <scope>IDENTIFICATION</scope>
    <source>
        <tissue evidence="14">Blood</tissue>
    </source>
</reference>
<dbReference type="Pfam" id="PF03372">
    <property type="entry name" value="Exo_endo_phos"/>
    <property type="match status" value="1"/>
</dbReference>
<evidence type="ECO:0000256" key="6">
    <source>
        <dbReference type="ARBA" id="ARBA00022801"/>
    </source>
</evidence>
<dbReference type="PANTHER" id="PTHR11371:SF28">
    <property type="entry name" value="DEOXYRIBONUCLEASE-1-LIKE 1"/>
    <property type="match status" value="1"/>
</dbReference>
<comment type="subcellular location">
    <subcellularLocation>
        <location evidence="1">Endoplasmic reticulum</location>
    </subcellularLocation>
</comment>
<accession>A0ABM4G1U6</accession>
<evidence type="ECO:0000256" key="7">
    <source>
        <dbReference type="ARBA" id="ARBA00022824"/>
    </source>
</evidence>
<feature type="signal peptide" evidence="11">
    <location>
        <begin position="1"/>
        <end position="18"/>
    </location>
</feature>
<keyword evidence="4 11" id="KW-0732">Signal</keyword>
<dbReference type="PRINTS" id="PR00130">
    <property type="entry name" value="DNASEI"/>
</dbReference>
<dbReference type="Gene3D" id="3.60.10.10">
    <property type="entry name" value="Endonuclease/exonuclease/phosphatase"/>
    <property type="match status" value="1"/>
</dbReference>